<protein>
    <recommendedName>
        <fullName evidence="1">HD domain-containing protein</fullName>
    </recommendedName>
</protein>
<proteinExistence type="predicted"/>
<evidence type="ECO:0000313" key="3">
    <source>
        <dbReference type="Proteomes" id="UP000177418"/>
    </source>
</evidence>
<dbReference type="PROSITE" id="PS51831">
    <property type="entry name" value="HD"/>
    <property type="match status" value="1"/>
</dbReference>
<evidence type="ECO:0000259" key="1">
    <source>
        <dbReference type="PROSITE" id="PS51831"/>
    </source>
</evidence>
<dbReference type="Proteomes" id="UP000177418">
    <property type="component" value="Unassembled WGS sequence"/>
</dbReference>
<dbReference type="EMBL" id="MGAV01000008">
    <property type="protein sequence ID" value="OGK55227.1"/>
    <property type="molecule type" value="Genomic_DNA"/>
</dbReference>
<feature type="domain" description="HD" evidence="1">
    <location>
        <begin position="48"/>
        <end position="150"/>
    </location>
</feature>
<organism evidence="2 3">
    <name type="scientific">Candidatus Roizmanbacteria bacterium RIFCSPLOWO2_02_FULL_36_11</name>
    <dbReference type="NCBI Taxonomy" id="1802071"/>
    <lineage>
        <taxon>Bacteria</taxon>
        <taxon>Candidatus Roizmaniibacteriota</taxon>
    </lineage>
</organism>
<dbReference type="SUPFAM" id="SSF109604">
    <property type="entry name" value="HD-domain/PDEase-like"/>
    <property type="match status" value="1"/>
</dbReference>
<dbReference type="Pfam" id="PF01966">
    <property type="entry name" value="HD"/>
    <property type="match status" value="1"/>
</dbReference>
<sequence length="192" mass="22382">MIKQKLKDHHHYKGSELEKSEKIERKVIEMILSSKTLIDTSESSKVWELKHSSGCCQIARILAEKRNLNLEIAETAAILHDIYVIVEGKYQNHAKLGAPIAEKILQETGEFLDWEIKTISEAIAHHSEKEVYSNEPYVELLKDVDVFDCSLYKNAEGYYRLHKPEEIVKEYINRIRKVREELGLSKELVFRE</sequence>
<name>A0A1F7JHZ3_9BACT</name>
<dbReference type="InterPro" id="IPR006674">
    <property type="entry name" value="HD_domain"/>
</dbReference>
<comment type="caution">
    <text evidence="2">The sequence shown here is derived from an EMBL/GenBank/DDBJ whole genome shotgun (WGS) entry which is preliminary data.</text>
</comment>
<reference evidence="2 3" key="1">
    <citation type="journal article" date="2016" name="Nat. Commun.">
        <title>Thousands of microbial genomes shed light on interconnected biogeochemical processes in an aquifer system.</title>
        <authorList>
            <person name="Anantharaman K."/>
            <person name="Brown C.T."/>
            <person name="Hug L.A."/>
            <person name="Sharon I."/>
            <person name="Castelle C.J."/>
            <person name="Probst A.J."/>
            <person name="Thomas B.C."/>
            <person name="Singh A."/>
            <person name="Wilkins M.J."/>
            <person name="Karaoz U."/>
            <person name="Brodie E.L."/>
            <person name="Williams K.H."/>
            <person name="Hubbard S.S."/>
            <person name="Banfield J.F."/>
        </authorList>
    </citation>
    <scope>NUCLEOTIDE SEQUENCE [LARGE SCALE GENOMIC DNA]</scope>
</reference>
<accession>A0A1F7JHZ3</accession>
<evidence type="ECO:0000313" key="2">
    <source>
        <dbReference type="EMBL" id="OGK55227.1"/>
    </source>
</evidence>
<dbReference type="AlphaFoldDB" id="A0A1F7JHZ3"/>
<gene>
    <name evidence="2" type="ORF">A3H78_04280</name>
</gene>
<dbReference type="InterPro" id="IPR003607">
    <property type="entry name" value="HD/PDEase_dom"/>
</dbReference>
<dbReference type="Gene3D" id="1.10.3210.10">
    <property type="entry name" value="Hypothetical protein af1432"/>
    <property type="match status" value="1"/>
</dbReference>
<dbReference type="CDD" id="cd00077">
    <property type="entry name" value="HDc"/>
    <property type="match status" value="1"/>
</dbReference>